<dbReference type="AlphaFoldDB" id="A0AAV9CZB1"/>
<comment type="caution">
    <text evidence="1">The sequence shown here is derived from an EMBL/GenBank/DDBJ whole genome shotgun (WGS) entry which is preliminary data.</text>
</comment>
<sequence length="141" mass="15978">MLMVLLGEVLEAKMFEGLSWRISEILNRASDLGFLRTSSSLFLERLKHMMEGVREVSPGSSLVPLGNPVQDAKTSKMKISPRRGSRELQNLLRYELGWGSKEPTGSLLKDTLKWILRLPRDPAPHYTALQTMGMWIGYMNS</sequence>
<evidence type="ECO:0000313" key="1">
    <source>
        <dbReference type="EMBL" id="KAK1293288.1"/>
    </source>
</evidence>
<dbReference type="Proteomes" id="UP001180020">
    <property type="component" value="Unassembled WGS sequence"/>
</dbReference>
<dbReference type="EMBL" id="JAUJYO010000017">
    <property type="protein sequence ID" value="KAK1293288.1"/>
    <property type="molecule type" value="Genomic_DNA"/>
</dbReference>
<gene>
    <name evidence="1" type="ORF">QJS10_CPB17g00211</name>
</gene>
<proteinExistence type="predicted"/>
<protein>
    <submittedName>
        <fullName evidence="1">Uncharacterized protein</fullName>
    </submittedName>
</protein>
<evidence type="ECO:0000313" key="2">
    <source>
        <dbReference type="Proteomes" id="UP001180020"/>
    </source>
</evidence>
<accession>A0AAV9CZB1</accession>
<keyword evidence="2" id="KW-1185">Reference proteome</keyword>
<reference evidence="1" key="1">
    <citation type="journal article" date="2023" name="Nat. Commun.">
        <title>Diploid and tetraploid genomes of Acorus and the evolution of monocots.</title>
        <authorList>
            <person name="Ma L."/>
            <person name="Liu K.W."/>
            <person name="Li Z."/>
            <person name="Hsiao Y.Y."/>
            <person name="Qi Y."/>
            <person name="Fu T."/>
            <person name="Tang G.D."/>
            <person name="Zhang D."/>
            <person name="Sun W.H."/>
            <person name="Liu D.K."/>
            <person name="Li Y."/>
            <person name="Chen G.Z."/>
            <person name="Liu X.D."/>
            <person name="Liao X.Y."/>
            <person name="Jiang Y.T."/>
            <person name="Yu X."/>
            <person name="Hao Y."/>
            <person name="Huang J."/>
            <person name="Zhao X.W."/>
            <person name="Ke S."/>
            <person name="Chen Y.Y."/>
            <person name="Wu W.L."/>
            <person name="Hsu J.L."/>
            <person name="Lin Y.F."/>
            <person name="Huang M.D."/>
            <person name="Li C.Y."/>
            <person name="Huang L."/>
            <person name="Wang Z.W."/>
            <person name="Zhao X."/>
            <person name="Zhong W.Y."/>
            <person name="Peng D.H."/>
            <person name="Ahmad S."/>
            <person name="Lan S."/>
            <person name="Zhang J.S."/>
            <person name="Tsai W.C."/>
            <person name="Van de Peer Y."/>
            <person name="Liu Z.J."/>
        </authorList>
    </citation>
    <scope>NUCLEOTIDE SEQUENCE</scope>
    <source>
        <strain evidence="1">CP</strain>
    </source>
</reference>
<reference evidence="1" key="2">
    <citation type="submission" date="2023-06" db="EMBL/GenBank/DDBJ databases">
        <authorList>
            <person name="Ma L."/>
            <person name="Liu K.-W."/>
            <person name="Li Z."/>
            <person name="Hsiao Y.-Y."/>
            <person name="Qi Y."/>
            <person name="Fu T."/>
            <person name="Tang G."/>
            <person name="Zhang D."/>
            <person name="Sun W.-H."/>
            <person name="Liu D.-K."/>
            <person name="Li Y."/>
            <person name="Chen G.-Z."/>
            <person name="Liu X.-D."/>
            <person name="Liao X.-Y."/>
            <person name="Jiang Y.-T."/>
            <person name="Yu X."/>
            <person name="Hao Y."/>
            <person name="Huang J."/>
            <person name="Zhao X.-W."/>
            <person name="Ke S."/>
            <person name="Chen Y.-Y."/>
            <person name="Wu W.-L."/>
            <person name="Hsu J.-L."/>
            <person name="Lin Y.-F."/>
            <person name="Huang M.-D."/>
            <person name="Li C.-Y."/>
            <person name="Huang L."/>
            <person name="Wang Z.-W."/>
            <person name="Zhao X."/>
            <person name="Zhong W.-Y."/>
            <person name="Peng D.-H."/>
            <person name="Ahmad S."/>
            <person name="Lan S."/>
            <person name="Zhang J.-S."/>
            <person name="Tsai W.-C."/>
            <person name="Van De Peer Y."/>
            <person name="Liu Z.-J."/>
        </authorList>
    </citation>
    <scope>NUCLEOTIDE SEQUENCE</scope>
    <source>
        <strain evidence="1">CP</strain>
        <tissue evidence="1">Leaves</tissue>
    </source>
</reference>
<organism evidence="1 2">
    <name type="scientific">Acorus calamus</name>
    <name type="common">Sweet flag</name>
    <dbReference type="NCBI Taxonomy" id="4465"/>
    <lineage>
        <taxon>Eukaryota</taxon>
        <taxon>Viridiplantae</taxon>
        <taxon>Streptophyta</taxon>
        <taxon>Embryophyta</taxon>
        <taxon>Tracheophyta</taxon>
        <taxon>Spermatophyta</taxon>
        <taxon>Magnoliopsida</taxon>
        <taxon>Liliopsida</taxon>
        <taxon>Acoraceae</taxon>
        <taxon>Acorus</taxon>
    </lineage>
</organism>
<name>A0AAV9CZB1_ACOCL</name>